<feature type="compositionally biased region" description="Low complexity" evidence="1">
    <location>
        <begin position="37"/>
        <end position="69"/>
    </location>
</feature>
<dbReference type="CDD" id="cd00198">
    <property type="entry name" value="vWFA"/>
    <property type="match status" value="1"/>
</dbReference>
<keyword evidence="6" id="KW-1185">Reference proteome</keyword>
<feature type="compositionally biased region" description="Acidic residues" evidence="1">
    <location>
        <begin position="602"/>
        <end position="614"/>
    </location>
</feature>
<protein>
    <recommendedName>
        <fullName evidence="4">VWFA domain-containing protein</fullName>
    </recommendedName>
</protein>
<dbReference type="Proteomes" id="UP000539953">
    <property type="component" value="Unassembled WGS sequence"/>
</dbReference>
<evidence type="ECO:0000256" key="2">
    <source>
        <dbReference type="SAM" id="Phobius"/>
    </source>
</evidence>
<feature type="compositionally biased region" description="Acidic residues" evidence="1">
    <location>
        <begin position="70"/>
        <end position="86"/>
    </location>
</feature>
<accession>A0A7W8FUC7</accession>
<feature type="compositionally biased region" description="Basic and acidic residues" evidence="1">
    <location>
        <begin position="94"/>
        <end position="106"/>
    </location>
</feature>
<evidence type="ECO:0000259" key="4">
    <source>
        <dbReference type="PROSITE" id="PS50234"/>
    </source>
</evidence>
<feature type="signal peptide" evidence="3">
    <location>
        <begin position="1"/>
        <end position="31"/>
    </location>
</feature>
<dbReference type="InterPro" id="IPR036465">
    <property type="entry name" value="vWFA_dom_sf"/>
</dbReference>
<evidence type="ECO:0000313" key="5">
    <source>
        <dbReference type="EMBL" id="MBB5182454.1"/>
    </source>
</evidence>
<name>A0A7W8FUC7_9FIRM</name>
<evidence type="ECO:0000313" key="6">
    <source>
        <dbReference type="Proteomes" id="UP000539953"/>
    </source>
</evidence>
<dbReference type="InterPro" id="IPR002035">
    <property type="entry name" value="VWF_A"/>
</dbReference>
<dbReference type="RefSeq" id="WP_183327167.1">
    <property type="nucleotide sequence ID" value="NZ_JACHHK010000002.1"/>
</dbReference>
<dbReference type="AlphaFoldDB" id="A0A7W8FUC7"/>
<organism evidence="5 6">
    <name type="scientific">Catenisphaera adipataccumulans</name>
    <dbReference type="NCBI Taxonomy" id="700500"/>
    <lineage>
        <taxon>Bacteria</taxon>
        <taxon>Bacillati</taxon>
        <taxon>Bacillota</taxon>
        <taxon>Erysipelotrichia</taxon>
        <taxon>Erysipelotrichales</taxon>
        <taxon>Erysipelotrichaceae</taxon>
        <taxon>Catenisphaera</taxon>
    </lineage>
</organism>
<feature type="domain" description="VWFA" evidence="4">
    <location>
        <begin position="125"/>
        <end position="299"/>
    </location>
</feature>
<keyword evidence="2" id="KW-0812">Transmembrane</keyword>
<sequence>MQQYYKKPFTILAVFLGVFFCLWLAQTSIQAEETDSVQEVTSTVETSVQSTETDTVQEETSTTETSSQTEETDPVQEEAGTVEEDGTLVIDENNTDKSKTATDLDENKETEVTLEIPSGETYRADVVLVMDKSAYSDVDNIEAQSKALLDSFMAKVETGNYSINLGVVVFDGWAHDAYSLSQGLGDVVTGLVNVNADTYDSLLEAIMYKFNSDSEYYIGGSNTETAVRLANRMLAADTQTPDQNKNLILLSDFESYIYSGPITINGQTYEMAPVSKNNGHYTLASLEFGSSYSSWADLLSDWQSGAIQSRDDFNTNCFMRWGNEGASWSNFWNNIYPGGMPAELAGITESYFQYLMDTEWAITQTAGDNYVNGNDISLLMTYEALKESYERGYKIMAFSTSHDGTDGENYNWNQYLRNKPMDFLEQIQNDFNAHIYGRTSTDSDIDNWGTTIGESFDDINYNIEYLFEEAELTDYIGDDFDLVETAGTCPFTLKIGSQTLTPISLGSDVWAFGSLIEKDGEQMYQYVLTYDRSEEMFVLQINVPVKVSDPLRLSYRLLLTADETGDYPTNKLASLKYTTEWNESFREYFEVPYVHYEKEVPQEEETTPLNDESESQPAEKAVQTAAAVSQQKSGVQTSVNGFTAFWMIIALAAFGGIVCMKKER</sequence>
<feature type="transmembrane region" description="Helical" evidence="2">
    <location>
        <begin position="639"/>
        <end position="660"/>
    </location>
</feature>
<dbReference type="Gene3D" id="3.40.50.410">
    <property type="entry name" value="von Willebrand factor, type A domain"/>
    <property type="match status" value="1"/>
</dbReference>
<proteinExistence type="predicted"/>
<feature type="region of interest" description="Disordered" evidence="1">
    <location>
        <begin position="600"/>
        <end position="625"/>
    </location>
</feature>
<evidence type="ECO:0000256" key="1">
    <source>
        <dbReference type="SAM" id="MobiDB-lite"/>
    </source>
</evidence>
<evidence type="ECO:0000256" key="3">
    <source>
        <dbReference type="SAM" id="SignalP"/>
    </source>
</evidence>
<keyword evidence="2" id="KW-1133">Transmembrane helix</keyword>
<dbReference type="PROSITE" id="PS50234">
    <property type="entry name" value="VWFA"/>
    <property type="match status" value="1"/>
</dbReference>
<reference evidence="5 6" key="1">
    <citation type="submission" date="2020-08" db="EMBL/GenBank/DDBJ databases">
        <title>Genomic Encyclopedia of Type Strains, Phase IV (KMG-IV): sequencing the most valuable type-strain genomes for metagenomic binning, comparative biology and taxonomic classification.</title>
        <authorList>
            <person name="Goeker M."/>
        </authorList>
    </citation>
    <scope>NUCLEOTIDE SEQUENCE [LARGE SCALE GENOMIC DNA]</scope>
    <source>
        <strain evidence="5 6">DSM 25799</strain>
    </source>
</reference>
<keyword evidence="3" id="KW-0732">Signal</keyword>
<keyword evidence="2" id="KW-0472">Membrane</keyword>
<dbReference type="SUPFAM" id="SSF53300">
    <property type="entry name" value="vWA-like"/>
    <property type="match status" value="1"/>
</dbReference>
<feature type="chain" id="PRO_5031221967" description="VWFA domain-containing protein" evidence="3">
    <location>
        <begin position="32"/>
        <end position="664"/>
    </location>
</feature>
<feature type="region of interest" description="Disordered" evidence="1">
    <location>
        <begin position="32"/>
        <end position="106"/>
    </location>
</feature>
<comment type="caution">
    <text evidence="5">The sequence shown here is derived from an EMBL/GenBank/DDBJ whole genome shotgun (WGS) entry which is preliminary data.</text>
</comment>
<gene>
    <name evidence="5" type="ORF">HNQ47_000473</name>
</gene>
<dbReference type="EMBL" id="JACHHK010000002">
    <property type="protein sequence ID" value="MBB5182454.1"/>
    <property type="molecule type" value="Genomic_DNA"/>
</dbReference>